<accession>A0ABD3P5V1</accession>
<comment type="caution">
    <text evidence="2">The sequence shown here is derived from an EMBL/GenBank/DDBJ whole genome shotgun (WGS) entry which is preliminary data.</text>
</comment>
<protein>
    <submittedName>
        <fullName evidence="2">Uncharacterized protein</fullName>
    </submittedName>
</protein>
<feature type="compositionally biased region" description="Polar residues" evidence="1">
    <location>
        <begin position="83"/>
        <end position="111"/>
    </location>
</feature>
<sequence length="224" mass="24982">MNHQNQSGNDAHSASPKIDGVDMTARALWRASDDVLKRRTIFKATKLSPQKGVQRASEDVIKQRKIVKVNKSSVGSPPAGYSSPVTHFSTPHKSSTSHYFSPTQPSVSCSTPTRTMAAEEEIHPTMRAKLFKRCGSAWVKMGAGTLQCNCIAGKRRIKLHKNEIIFLDVDVEQMLHLTKLNKESSKEKMCAYIRFLLGHELYLIQVKPELIGLLFSTLTEEVST</sequence>
<dbReference type="Proteomes" id="UP001530315">
    <property type="component" value="Unassembled WGS sequence"/>
</dbReference>
<organism evidence="2 3">
    <name type="scientific">Stephanodiscus triporus</name>
    <dbReference type="NCBI Taxonomy" id="2934178"/>
    <lineage>
        <taxon>Eukaryota</taxon>
        <taxon>Sar</taxon>
        <taxon>Stramenopiles</taxon>
        <taxon>Ochrophyta</taxon>
        <taxon>Bacillariophyta</taxon>
        <taxon>Coscinodiscophyceae</taxon>
        <taxon>Thalassiosirophycidae</taxon>
        <taxon>Stephanodiscales</taxon>
        <taxon>Stephanodiscaceae</taxon>
        <taxon>Stephanodiscus</taxon>
    </lineage>
</organism>
<name>A0ABD3P5V1_9STRA</name>
<keyword evidence="3" id="KW-1185">Reference proteome</keyword>
<proteinExistence type="predicted"/>
<feature type="region of interest" description="Disordered" evidence="1">
    <location>
        <begin position="71"/>
        <end position="111"/>
    </location>
</feature>
<evidence type="ECO:0000313" key="2">
    <source>
        <dbReference type="EMBL" id="KAL3783218.1"/>
    </source>
</evidence>
<reference evidence="2 3" key="1">
    <citation type="submission" date="2024-10" db="EMBL/GenBank/DDBJ databases">
        <title>Updated reference genomes for cyclostephanoid diatoms.</title>
        <authorList>
            <person name="Roberts W.R."/>
            <person name="Alverson A.J."/>
        </authorList>
    </citation>
    <scope>NUCLEOTIDE SEQUENCE [LARGE SCALE GENOMIC DNA]</scope>
    <source>
        <strain evidence="2 3">AJA276-08</strain>
    </source>
</reference>
<gene>
    <name evidence="2" type="ORF">ACHAW5_004688</name>
</gene>
<dbReference type="AlphaFoldDB" id="A0ABD3P5V1"/>
<evidence type="ECO:0000313" key="3">
    <source>
        <dbReference type="Proteomes" id="UP001530315"/>
    </source>
</evidence>
<evidence type="ECO:0000256" key="1">
    <source>
        <dbReference type="SAM" id="MobiDB-lite"/>
    </source>
</evidence>
<dbReference type="EMBL" id="JALLAZ020000983">
    <property type="protein sequence ID" value="KAL3783218.1"/>
    <property type="molecule type" value="Genomic_DNA"/>
</dbReference>